<dbReference type="Proteomes" id="UP001515480">
    <property type="component" value="Unassembled WGS sequence"/>
</dbReference>
<organism evidence="1 2">
    <name type="scientific">Prymnesium parvum</name>
    <name type="common">Toxic golden alga</name>
    <dbReference type="NCBI Taxonomy" id="97485"/>
    <lineage>
        <taxon>Eukaryota</taxon>
        <taxon>Haptista</taxon>
        <taxon>Haptophyta</taxon>
        <taxon>Prymnesiophyceae</taxon>
        <taxon>Prymnesiales</taxon>
        <taxon>Prymnesiaceae</taxon>
        <taxon>Prymnesium</taxon>
    </lineage>
</organism>
<evidence type="ECO:0000313" key="1">
    <source>
        <dbReference type="EMBL" id="KAL1503939.1"/>
    </source>
</evidence>
<protein>
    <recommendedName>
        <fullName evidence="3">Deltamethrin resistance protein prag01 domain-containing protein</fullName>
    </recommendedName>
</protein>
<dbReference type="EMBL" id="JBGBPQ010000020">
    <property type="protein sequence ID" value="KAL1503939.1"/>
    <property type="molecule type" value="Genomic_DNA"/>
</dbReference>
<sequence length="179" mass="19805">MLLPTAAAFVSRGSLLRVVRTPSVLGRVTYLAAARCASTDSRPRPAMSLQDEVATKPDLVLLEEKTGLPPGMPLMTEEEIWANPDALVPERLELWWDDGVAEPEYIVDVDPKINTYAAFAQLVGMISLVAGVATTYAWMIGDFFVTAAPRRDHMPFDLTREYGTKYYISMPGGKHKDDE</sequence>
<gene>
    <name evidence="1" type="ORF">AB1Y20_010358</name>
</gene>
<reference evidence="1 2" key="1">
    <citation type="journal article" date="2024" name="Science">
        <title>Giant polyketide synthase enzymes in the biosynthesis of giant marine polyether toxins.</title>
        <authorList>
            <person name="Fallon T.R."/>
            <person name="Shende V.V."/>
            <person name="Wierzbicki I.H."/>
            <person name="Pendleton A.L."/>
            <person name="Watervoot N.F."/>
            <person name="Auber R.P."/>
            <person name="Gonzalez D.J."/>
            <person name="Wisecaver J.H."/>
            <person name="Moore B.S."/>
        </authorList>
    </citation>
    <scope>NUCLEOTIDE SEQUENCE [LARGE SCALE GENOMIC DNA]</scope>
    <source>
        <strain evidence="1 2">12B1</strain>
    </source>
</reference>
<dbReference type="AlphaFoldDB" id="A0AB34IR41"/>
<comment type="caution">
    <text evidence="1">The sequence shown here is derived from an EMBL/GenBank/DDBJ whole genome shotgun (WGS) entry which is preliminary data.</text>
</comment>
<proteinExistence type="predicted"/>
<name>A0AB34IR41_PRYPA</name>
<evidence type="ECO:0008006" key="3">
    <source>
        <dbReference type="Google" id="ProtNLM"/>
    </source>
</evidence>
<evidence type="ECO:0000313" key="2">
    <source>
        <dbReference type="Proteomes" id="UP001515480"/>
    </source>
</evidence>
<accession>A0AB34IR41</accession>
<keyword evidence="2" id="KW-1185">Reference proteome</keyword>